<dbReference type="Pfam" id="PF00903">
    <property type="entry name" value="Glyoxalase"/>
    <property type="match status" value="1"/>
</dbReference>
<dbReference type="InterPro" id="IPR029068">
    <property type="entry name" value="Glyas_Bleomycin-R_OHBP_Dase"/>
</dbReference>
<dbReference type="OrthoDB" id="2354281at2"/>
<dbReference type="RefSeq" id="WP_122910721.1">
    <property type="nucleotide sequence ID" value="NZ_CBCSBE010000034.1"/>
</dbReference>
<dbReference type="InterPro" id="IPR004360">
    <property type="entry name" value="Glyas_Fos-R_dOase_dom"/>
</dbReference>
<dbReference type="CDD" id="cd06587">
    <property type="entry name" value="VOC"/>
    <property type="match status" value="1"/>
</dbReference>
<organism evidence="2 3">
    <name type="scientific">Brevibacillus invocatus</name>
    <dbReference type="NCBI Taxonomy" id="173959"/>
    <lineage>
        <taxon>Bacteria</taxon>
        <taxon>Bacillati</taxon>
        <taxon>Bacillota</taxon>
        <taxon>Bacilli</taxon>
        <taxon>Bacillales</taxon>
        <taxon>Paenibacillaceae</taxon>
        <taxon>Brevibacillus</taxon>
    </lineage>
</organism>
<sequence>MIMNQIGTVFVPVRDIEKAREWYCRILGLPVEGDILFGHLYVVPMTAGSGLVLDSRIFEEETRRNSPLFHFNAVDIQAAYDWMKQNGVELITGIEHDHWFNFKDPDGNVLMVCRC</sequence>
<name>A0A3M8BYX2_9BACL</name>
<dbReference type="Gene3D" id="3.10.180.10">
    <property type="entry name" value="2,3-Dihydroxybiphenyl 1,2-Dioxygenase, domain 1"/>
    <property type="match status" value="1"/>
</dbReference>
<comment type="caution">
    <text evidence="2">The sequence shown here is derived from an EMBL/GenBank/DDBJ whole genome shotgun (WGS) entry which is preliminary data.</text>
</comment>
<proteinExistence type="predicted"/>
<accession>A0A3M8BYX2</accession>
<protein>
    <submittedName>
        <fullName evidence="2">VOC family protein</fullName>
    </submittedName>
</protein>
<dbReference type="AlphaFoldDB" id="A0A3M8BYX2"/>
<evidence type="ECO:0000313" key="2">
    <source>
        <dbReference type="EMBL" id="RNB68601.1"/>
    </source>
</evidence>
<dbReference type="SUPFAM" id="SSF54593">
    <property type="entry name" value="Glyoxalase/Bleomycin resistance protein/Dihydroxybiphenyl dioxygenase"/>
    <property type="match status" value="1"/>
</dbReference>
<dbReference type="EMBL" id="RHHR01000043">
    <property type="protein sequence ID" value="RNB68601.1"/>
    <property type="molecule type" value="Genomic_DNA"/>
</dbReference>
<feature type="domain" description="Glyoxalase/fosfomycin resistance/dioxygenase" evidence="1">
    <location>
        <begin position="6"/>
        <end position="111"/>
    </location>
</feature>
<evidence type="ECO:0000313" key="3">
    <source>
        <dbReference type="Proteomes" id="UP000282028"/>
    </source>
</evidence>
<gene>
    <name evidence="2" type="ORF">EDM52_20035</name>
</gene>
<dbReference type="Proteomes" id="UP000282028">
    <property type="component" value="Unassembled WGS sequence"/>
</dbReference>
<evidence type="ECO:0000259" key="1">
    <source>
        <dbReference type="Pfam" id="PF00903"/>
    </source>
</evidence>
<reference evidence="2 3" key="1">
    <citation type="submission" date="2018-10" db="EMBL/GenBank/DDBJ databases">
        <title>Phylogenomics of Brevibacillus.</title>
        <authorList>
            <person name="Dunlap C."/>
        </authorList>
    </citation>
    <scope>NUCLEOTIDE SEQUENCE [LARGE SCALE GENOMIC DNA]</scope>
    <source>
        <strain evidence="2 3">JCM 12215</strain>
    </source>
</reference>
<keyword evidence="3" id="KW-1185">Reference proteome</keyword>